<proteinExistence type="predicted"/>
<keyword evidence="2" id="KW-1185">Reference proteome</keyword>
<accession>A0A9P8LMN8</accession>
<sequence>MKYMKLHITNKHIINQSYTSIYNGMYRIPKTKLIIFSEKEIDIIDNKLQFQIIFNSYTQEIKEILKQNAISTIDLIYQESIDVNKALFQFSRIQLLDLQKQLLRARDWVCDLIKKDKNTIKLIKKLNHTQKTDKSIQNSTEQTQQNQHQPIVIQQKINMIDRQFNTDQVIINTTLTTENNQNQLNISSLHAEKHISQTQNIDNQEPYVTNQLTQFSKEQILITKIPSLNQPVSAKFQTSNQLIQAQSIISSVEKAQQSDIVNYYHQVVQAVKPAQPEPNHEQSLLLKPPQLPVYYLPSISHSTKQKLLKDKISFTMHKNSPLGNKFRHCDPAYSAKLIDSVLDELIHDSFCAYFNTVSVLTKSQIEEFVQTRQRIDFLE</sequence>
<dbReference type="Proteomes" id="UP000018208">
    <property type="component" value="Unassembled WGS sequence"/>
</dbReference>
<dbReference type="GeneID" id="94301011"/>
<protein>
    <submittedName>
        <fullName evidence="1">Uncharacterized protein</fullName>
    </submittedName>
</protein>
<evidence type="ECO:0000313" key="1">
    <source>
        <dbReference type="EMBL" id="KAH0570702.1"/>
    </source>
</evidence>
<name>A0A9P8LMN8_9EUKA</name>
<organism evidence="1 2">
    <name type="scientific">Spironucleus salmonicida</name>
    <dbReference type="NCBI Taxonomy" id="348837"/>
    <lineage>
        <taxon>Eukaryota</taxon>
        <taxon>Metamonada</taxon>
        <taxon>Diplomonadida</taxon>
        <taxon>Hexamitidae</taxon>
        <taxon>Hexamitinae</taxon>
        <taxon>Spironucleus</taxon>
    </lineage>
</organism>
<evidence type="ECO:0000313" key="2">
    <source>
        <dbReference type="Proteomes" id="UP000018208"/>
    </source>
</evidence>
<gene>
    <name evidence="1" type="ORF">SS50377_26988</name>
</gene>
<dbReference type="KEGG" id="ssao:94301011"/>
<dbReference type="AlphaFoldDB" id="A0A9P8LMN8"/>
<comment type="caution">
    <text evidence="1">The sequence shown here is derived from an EMBL/GenBank/DDBJ whole genome shotgun (WGS) entry which is preliminary data.</text>
</comment>
<dbReference type="RefSeq" id="XP_067761475.1">
    <property type="nucleotide sequence ID" value="XM_067910788.1"/>
</dbReference>
<reference evidence="1 2" key="1">
    <citation type="journal article" date="2014" name="PLoS Genet.">
        <title>The Genome of Spironucleus salmonicida Highlights a Fish Pathogen Adapted to Fluctuating Environments.</title>
        <authorList>
            <person name="Xu F."/>
            <person name="Jerlstrom-Hultqvist J."/>
            <person name="Einarsson E."/>
            <person name="Astvaldsson A."/>
            <person name="Svard S.G."/>
            <person name="Andersson J.O."/>
        </authorList>
    </citation>
    <scope>NUCLEOTIDE SEQUENCE [LARGE SCALE GENOMIC DNA]</scope>
    <source>
        <strain evidence="1 2">ATCC 50377</strain>
    </source>
</reference>
<dbReference type="EMBL" id="AUWU02000007">
    <property type="protein sequence ID" value="KAH0570702.1"/>
    <property type="molecule type" value="Genomic_DNA"/>
</dbReference>